<name>X1B8W7_9ZZZZ</name>
<organism evidence="2">
    <name type="scientific">marine sediment metagenome</name>
    <dbReference type="NCBI Taxonomy" id="412755"/>
    <lineage>
        <taxon>unclassified sequences</taxon>
        <taxon>metagenomes</taxon>
        <taxon>ecological metagenomes</taxon>
    </lineage>
</organism>
<protein>
    <submittedName>
        <fullName evidence="2">Uncharacterized protein</fullName>
    </submittedName>
</protein>
<gene>
    <name evidence="2" type="ORF">S01H4_46578</name>
</gene>
<feature type="compositionally biased region" description="Basic residues" evidence="1">
    <location>
        <begin position="22"/>
        <end position="35"/>
    </location>
</feature>
<feature type="non-terminal residue" evidence="2">
    <location>
        <position position="1"/>
    </location>
</feature>
<evidence type="ECO:0000313" key="2">
    <source>
        <dbReference type="EMBL" id="GAG92234.1"/>
    </source>
</evidence>
<dbReference type="AlphaFoldDB" id="X1B8W7"/>
<reference evidence="2" key="1">
    <citation type="journal article" date="2014" name="Front. Microbiol.">
        <title>High frequency of phylogenetically diverse reductive dehalogenase-homologous genes in deep subseafloor sedimentary metagenomes.</title>
        <authorList>
            <person name="Kawai M."/>
            <person name="Futagami T."/>
            <person name="Toyoda A."/>
            <person name="Takaki Y."/>
            <person name="Nishi S."/>
            <person name="Hori S."/>
            <person name="Arai W."/>
            <person name="Tsubouchi T."/>
            <person name="Morono Y."/>
            <person name="Uchiyama I."/>
            <person name="Ito T."/>
            <person name="Fujiyama A."/>
            <person name="Inagaki F."/>
            <person name="Takami H."/>
        </authorList>
    </citation>
    <scope>NUCLEOTIDE SEQUENCE</scope>
    <source>
        <strain evidence="2">Expedition CK06-06</strain>
    </source>
</reference>
<accession>X1B8W7</accession>
<proteinExistence type="predicted"/>
<comment type="caution">
    <text evidence="2">The sequence shown here is derived from an EMBL/GenBank/DDBJ whole genome shotgun (WGS) entry which is preliminary data.</text>
</comment>
<dbReference type="EMBL" id="BART01026044">
    <property type="protein sequence ID" value="GAG92234.1"/>
    <property type="molecule type" value="Genomic_DNA"/>
</dbReference>
<sequence length="35" mass="4052">YSKLLNILSKNLSKKAGENGKKIHKKSKRSHRKKC</sequence>
<evidence type="ECO:0000256" key="1">
    <source>
        <dbReference type="SAM" id="MobiDB-lite"/>
    </source>
</evidence>
<feature type="region of interest" description="Disordered" evidence="1">
    <location>
        <begin position="13"/>
        <end position="35"/>
    </location>
</feature>